<proteinExistence type="inferred from homology"/>
<dbReference type="NCBIfam" id="TIGR02532">
    <property type="entry name" value="IV_pilin_GFxxxE"/>
    <property type="match status" value="1"/>
</dbReference>
<dbReference type="InterPro" id="IPR010052">
    <property type="entry name" value="T2SS_protein-GspI"/>
</dbReference>
<evidence type="ECO:0000256" key="7">
    <source>
        <dbReference type="ARBA" id="ARBA00022989"/>
    </source>
</evidence>
<evidence type="ECO:0000313" key="11">
    <source>
        <dbReference type="EMBL" id="MBR7744962.1"/>
    </source>
</evidence>
<organism evidence="11 12">
    <name type="scientific">Undibacterium baiyunense</name>
    <dbReference type="NCBI Taxonomy" id="2828731"/>
    <lineage>
        <taxon>Bacteria</taxon>
        <taxon>Pseudomonadati</taxon>
        <taxon>Pseudomonadota</taxon>
        <taxon>Betaproteobacteria</taxon>
        <taxon>Burkholderiales</taxon>
        <taxon>Oxalobacteraceae</taxon>
        <taxon>Undibacterium</taxon>
    </lineage>
</organism>
<comment type="similarity">
    <text evidence="2 9">Belongs to the GSP I family.</text>
</comment>
<dbReference type="Pfam" id="PF02501">
    <property type="entry name" value="T2SSI"/>
    <property type="match status" value="1"/>
</dbReference>
<evidence type="ECO:0000256" key="6">
    <source>
        <dbReference type="ARBA" id="ARBA00022692"/>
    </source>
</evidence>
<keyword evidence="5 9" id="KW-0997">Cell inner membrane</keyword>
<evidence type="ECO:0000313" key="12">
    <source>
        <dbReference type="Proteomes" id="UP000680158"/>
    </source>
</evidence>
<comment type="PTM">
    <text evidence="9">Cleaved by prepilin peptidase.</text>
</comment>
<keyword evidence="8 9" id="KW-0472">Membrane</keyword>
<evidence type="ECO:0000256" key="2">
    <source>
        <dbReference type="ARBA" id="ARBA00008358"/>
    </source>
</evidence>
<feature type="transmembrane region" description="Helical" evidence="9">
    <location>
        <begin position="30"/>
        <end position="52"/>
    </location>
</feature>
<accession>A0A941DDH7</accession>
<comment type="subcellular location">
    <subcellularLocation>
        <location evidence="1 9">Cell inner membrane</location>
        <topology evidence="1 9">Single-pass membrane protein</topology>
    </subcellularLocation>
</comment>
<keyword evidence="4 9" id="KW-0488">Methylation</keyword>
<evidence type="ECO:0000256" key="5">
    <source>
        <dbReference type="ARBA" id="ARBA00022519"/>
    </source>
</evidence>
<evidence type="ECO:0000256" key="9">
    <source>
        <dbReference type="RuleBase" id="RU368030"/>
    </source>
</evidence>
<evidence type="ECO:0000256" key="1">
    <source>
        <dbReference type="ARBA" id="ARBA00004377"/>
    </source>
</evidence>
<gene>
    <name evidence="11" type="primary">gspI</name>
    <name evidence="11" type="ORF">KDM92_00085</name>
</gene>
<dbReference type="InterPro" id="IPR045584">
    <property type="entry name" value="Pilin-like"/>
</dbReference>
<evidence type="ECO:0000256" key="3">
    <source>
        <dbReference type="ARBA" id="ARBA00022475"/>
    </source>
</evidence>
<dbReference type="NCBIfam" id="TIGR01707">
    <property type="entry name" value="gspI"/>
    <property type="match status" value="1"/>
</dbReference>
<evidence type="ECO:0000256" key="8">
    <source>
        <dbReference type="ARBA" id="ARBA00023136"/>
    </source>
</evidence>
<dbReference type="SUPFAM" id="SSF54523">
    <property type="entry name" value="Pili subunits"/>
    <property type="match status" value="1"/>
</dbReference>
<dbReference type="EMBL" id="JAGSPM010000001">
    <property type="protein sequence ID" value="MBR7744962.1"/>
    <property type="molecule type" value="Genomic_DNA"/>
</dbReference>
<sequence>MALAISWWSNEVICKTQAPQHKRISRGFTLLEVLVALVIVGTVLGASLRAVASLAQNSSGLRATMMANWSAENRLAQIRLGKEWPQLGERSFPCPQGELNLLCEEHVLATPNPSFRRVEVLVFEASNLQRRLAKLTQVVPNAP</sequence>
<evidence type="ECO:0000256" key="4">
    <source>
        <dbReference type="ARBA" id="ARBA00022481"/>
    </source>
</evidence>
<dbReference type="GO" id="GO:0015627">
    <property type="term" value="C:type II protein secretion system complex"/>
    <property type="evidence" value="ECO:0007669"/>
    <property type="project" value="UniProtKB-UniRule"/>
</dbReference>
<comment type="function">
    <text evidence="9">Component of the type II secretion system required for the energy-dependent secretion of extracellular factors such as proteases and toxins from the periplasm.</text>
</comment>
<dbReference type="PANTHER" id="PTHR38779">
    <property type="entry name" value="TYPE II SECRETION SYSTEM PROTEIN I-RELATED"/>
    <property type="match status" value="1"/>
</dbReference>
<evidence type="ECO:0000259" key="10">
    <source>
        <dbReference type="Pfam" id="PF02501"/>
    </source>
</evidence>
<dbReference type="GO" id="GO:0015628">
    <property type="term" value="P:protein secretion by the type II secretion system"/>
    <property type="evidence" value="ECO:0007669"/>
    <property type="project" value="UniProtKB-UniRule"/>
</dbReference>
<dbReference type="PROSITE" id="PS00409">
    <property type="entry name" value="PROKAR_NTER_METHYL"/>
    <property type="match status" value="1"/>
</dbReference>
<comment type="caution">
    <text evidence="11">The sequence shown here is derived from an EMBL/GenBank/DDBJ whole genome shotgun (WGS) entry which is preliminary data.</text>
</comment>
<comment type="subunit">
    <text evidence="9">Type II secretion is composed of four main components: the outer membrane complex, the inner membrane complex, the cytoplasmic secretion ATPase and the periplasm-spanning pseudopilus.</text>
</comment>
<dbReference type="PANTHER" id="PTHR38779:SF2">
    <property type="entry name" value="TYPE II SECRETION SYSTEM PROTEIN I-RELATED"/>
    <property type="match status" value="1"/>
</dbReference>
<keyword evidence="7 9" id="KW-1133">Transmembrane helix</keyword>
<keyword evidence="12" id="KW-1185">Reference proteome</keyword>
<dbReference type="Gene3D" id="3.30.1300.30">
    <property type="entry name" value="GSPII I/J protein-like"/>
    <property type="match status" value="1"/>
</dbReference>
<keyword evidence="6 9" id="KW-0812">Transmembrane</keyword>
<dbReference type="Pfam" id="PF07963">
    <property type="entry name" value="N_methyl"/>
    <property type="match status" value="1"/>
</dbReference>
<feature type="domain" description="Type II secretion system protein GspI C-terminal" evidence="10">
    <location>
        <begin position="61"/>
        <end position="139"/>
    </location>
</feature>
<keyword evidence="3" id="KW-1003">Cell membrane</keyword>
<dbReference type="AlphaFoldDB" id="A0A941DDH7"/>
<reference evidence="11 12" key="1">
    <citation type="submission" date="2021-04" db="EMBL/GenBank/DDBJ databases">
        <title>novel species isolated from subtropical streams in China.</title>
        <authorList>
            <person name="Lu H."/>
        </authorList>
    </citation>
    <scope>NUCLEOTIDE SEQUENCE [LARGE SCALE GENOMIC DNA]</scope>
    <source>
        <strain evidence="11 12">BYS107W</strain>
    </source>
</reference>
<dbReference type="Proteomes" id="UP000680158">
    <property type="component" value="Unassembled WGS sequence"/>
</dbReference>
<protein>
    <recommendedName>
        <fullName evidence="9">Type II secretion system protein I</fullName>
        <shortName evidence="9">T2SS minor pseudopilin I</shortName>
    </recommendedName>
</protein>
<name>A0A941DDH7_9BURK</name>
<dbReference type="GO" id="GO:0005886">
    <property type="term" value="C:plasma membrane"/>
    <property type="evidence" value="ECO:0007669"/>
    <property type="project" value="UniProtKB-SubCell"/>
</dbReference>
<dbReference type="InterPro" id="IPR012902">
    <property type="entry name" value="N_methyl_site"/>
</dbReference>
<dbReference type="InterPro" id="IPR003413">
    <property type="entry name" value="T2SS_GspI_C"/>
</dbReference>